<keyword evidence="2 3" id="KW-1015">Disulfide bond</keyword>
<feature type="chain" id="PRO_5044820305" description="EGF-like domain-containing protein" evidence="5">
    <location>
        <begin position="17"/>
        <end position="586"/>
    </location>
</feature>
<dbReference type="EMBL" id="JBJKFK010002849">
    <property type="protein sequence ID" value="KAL3310554.1"/>
    <property type="molecule type" value="Genomic_DNA"/>
</dbReference>
<accession>A0ABD2PTG3</accession>
<keyword evidence="4" id="KW-0812">Transmembrane</keyword>
<evidence type="ECO:0000256" key="5">
    <source>
        <dbReference type="SAM" id="SignalP"/>
    </source>
</evidence>
<evidence type="ECO:0000259" key="6">
    <source>
        <dbReference type="PROSITE" id="PS50026"/>
    </source>
</evidence>
<comment type="caution">
    <text evidence="7">The sequence shown here is derived from an EMBL/GenBank/DDBJ whole genome shotgun (WGS) entry which is preliminary data.</text>
</comment>
<dbReference type="Proteomes" id="UP001626550">
    <property type="component" value="Unassembled WGS sequence"/>
</dbReference>
<evidence type="ECO:0000256" key="3">
    <source>
        <dbReference type="PROSITE-ProRule" id="PRU00076"/>
    </source>
</evidence>
<dbReference type="CDD" id="cd00054">
    <property type="entry name" value="EGF_CA"/>
    <property type="match status" value="1"/>
</dbReference>
<feature type="signal peptide" evidence="5">
    <location>
        <begin position="1"/>
        <end position="16"/>
    </location>
</feature>
<feature type="domain" description="EGF-like" evidence="6">
    <location>
        <begin position="360"/>
        <end position="400"/>
    </location>
</feature>
<reference evidence="7 8" key="1">
    <citation type="submission" date="2024-11" db="EMBL/GenBank/DDBJ databases">
        <title>Adaptive evolution of stress response genes in parasites aligns with host niche diversity.</title>
        <authorList>
            <person name="Hahn C."/>
            <person name="Resl P."/>
        </authorList>
    </citation>
    <scope>NUCLEOTIDE SEQUENCE [LARGE SCALE GENOMIC DNA]</scope>
    <source>
        <strain evidence="7">EGGRZ-B1_66</strain>
        <tissue evidence="7">Body</tissue>
    </source>
</reference>
<dbReference type="PANTHER" id="PTHR24044:SF417">
    <property type="entry name" value="WEARY, ISOFORM B"/>
    <property type="match status" value="1"/>
</dbReference>
<name>A0ABD2PTG3_9PLAT</name>
<dbReference type="Pfam" id="PF00008">
    <property type="entry name" value="EGF"/>
    <property type="match status" value="1"/>
</dbReference>
<dbReference type="Gene3D" id="2.10.25.10">
    <property type="entry name" value="Laminin"/>
    <property type="match status" value="1"/>
</dbReference>
<keyword evidence="1 3" id="KW-0245">EGF-like domain</keyword>
<feature type="disulfide bond" evidence="3">
    <location>
        <begin position="390"/>
        <end position="399"/>
    </location>
</feature>
<dbReference type="InterPro" id="IPR050906">
    <property type="entry name" value="Notch_signaling"/>
</dbReference>
<dbReference type="SUPFAM" id="SSF57196">
    <property type="entry name" value="EGF/Laminin"/>
    <property type="match status" value="1"/>
</dbReference>
<sequence length="586" mass="67170">MKLLLILGLWASSLDALNSNVYGTTGNMPFTWELLCLGNPRLPNEQLELIEQASRRYYEGMLMMRQEIDKKISKVIPPNSILSNFDYIQQIKMLYEVPLDELDGAYHAWVNCRLHKNRGWVNDFYLKVLNRNTKSMKAAIDIIYRLVLCLRDVDTTINCPDRCRTAGDSFCDQVTNSNGVCILVGDVFLSSFDAAEEMNTLERELTPKFYEFYQLVPIEYRLHDALFKNIKLWGNKPEWVTMFQNLVKLQVQLSQDIRCQCSTYYKYDPSTEKCLSISDTLKCGGGDFHVPTFECKCLPAFTGNLCQLPKDPCEVSKQLVAEKCKENKCKRNEKDLKFGFECVCPEQFKRKNDQDPTCVPMEACVEKNPCQAGGQCVRKDPEYWEYTCECAVGFSGARCENPPPMSYWAQWSPWSECQWPELDEVCHTQPVQVTTRKCVTFVASQICLGESRKTRTELCDPIKLSPATQGRLADSNFKKIYMQELDKCLKEEKKSRNPTAKELGDFGTLSLTDLDDYSNWGIEGASKQQFPDVFSNPDLTKATRAIENPTIVSALFSTFWFLLIGSHIIIFFGCFWKVLHSINPTL</sequence>
<organism evidence="7 8">
    <name type="scientific">Cichlidogyrus casuarinus</name>
    <dbReference type="NCBI Taxonomy" id="1844966"/>
    <lineage>
        <taxon>Eukaryota</taxon>
        <taxon>Metazoa</taxon>
        <taxon>Spiralia</taxon>
        <taxon>Lophotrochozoa</taxon>
        <taxon>Platyhelminthes</taxon>
        <taxon>Monogenea</taxon>
        <taxon>Monopisthocotylea</taxon>
        <taxon>Dactylogyridea</taxon>
        <taxon>Ancyrocephalidae</taxon>
        <taxon>Cichlidogyrus</taxon>
    </lineage>
</organism>
<evidence type="ECO:0000313" key="8">
    <source>
        <dbReference type="Proteomes" id="UP001626550"/>
    </source>
</evidence>
<dbReference type="FunFam" id="2.10.25.10:FF:000118">
    <property type="entry name" value="protein delta homolog 2"/>
    <property type="match status" value="1"/>
</dbReference>
<dbReference type="SMART" id="SM00181">
    <property type="entry name" value="EGF"/>
    <property type="match status" value="3"/>
</dbReference>
<evidence type="ECO:0000313" key="7">
    <source>
        <dbReference type="EMBL" id="KAL3310554.1"/>
    </source>
</evidence>
<dbReference type="PROSITE" id="PS00022">
    <property type="entry name" value="EGF_1"/>
    <property type="match status" value="1"/>
</dbReference>
<evidence type="ECO:0000256" key="4">
    <source>
        <dbReference type="SAM" id="Phobius"/>
    </source>
</evidence>
<comment type="caution">
    <text evidence="3">Lacks conserved residue(s) required for the propagation of feature annotation.</text>
</comment>
<dbReference type="AlphaFoldDB" id="A0ABD2PTG3"/>
<keyword evidence="5" id="KW-0732">Signal</keyword>
<feature type="transmembrane region" description="Helical" evidence="4">
    <location>
        <begin position="559"/>
        <end position="579"/>
    </location>
</feature>
<evidence type="ECO:0000256" key="2">
    <source>
        <dbReference type="ARBA" id="ARBA00023157"/>
    </source>
</evidence>
<dbReference type="PROSITE" id="PS01186">
    <property type="entry name" value="EGF_2"/>
    <property type="match status" value="1"/>
</dbReference>
<dbReference type="PROSITE" id="PS50026">
    <property type="entry name" value="EGF_3"/>
    <property type="match status" value="1"/>
</dbReference>
<proteinExistence type="predicted"/>
<dbReference type="PANTHER" id="PTHR24044">
    <property type="entry name" value="NOTCH LIGAND FAMILY MEMBER"/>
    <property type="match status" value="1"/>
</dbReference>
<gene>
    <name evidence="7" type="ORF">Ciccas_010878</name>
</gene>
<evidence type="ECO:0000256" key="1">
    <source>
        <dbReference type="ARBA" id="ARBA00022536"/>
    </source>
</evidence>
<keyword evidence="8" id="KW-1185">Reference proteome</keyword>
<keyword evidence="4" id="KW-1133">Transmembrane helix</keyword>
<protein>
    <recommendedName>
        <fullName evidence="6">EGF-like domain-containing protein</fullName>
    </recommendedName>
</protein>
<keyword evidence="4" id="KW-0472">Membrane</keyword>
<dbReference type="InterPro" id="IPR000742">
    <property type="entry name" value="EGF"/>
</dbReference>